<feature type="domain" description="Zn(2)-C6 fungal-type" evidence="6">
    <location>
        <begin position="66"/>
        <end position="96"/>
    </location>
</feature>
<keyword evidence="3" id="KW-0238">DNA-binding</keyword>
<dbReference type="GO" id="GO:0008270">
    <property type="term" value="F:zinc ion binding"/>
    <property type="evidence" value="ECO:0007669"/>
    <property type="project" value="InterPro"/>
</dbReference>
<dbReference type="Gene3D" id="4.10.240.10">
    <property type="entry name" value="Zn(2)-C6 fungal-type DNA-binding domain"/>
    <property type="match status" value="1"/>
</dbReference>
<evidence type="ECO:0000256" key="1">
    <source>
        <dbReference type="ARBA" id="ARBA00004123"/>
    </source>
</evidence>
<dbReference type="Proteomes" id="UP000305067">
    <property type="component" value="Unassembled WGS sequence"/>
</dbReference>
<evidence type="ECO:0000256" key="4">
    <source>
        <dbReference type="ARBA" id="ARBA00023242"/>
    </source>
</evidence>
<protein>
    <submittedName>
        <fullName evidence="7">Fungal-specific transcription factor domain-containing protein</fullName>
    </submittedName>
</protein>
<sequence>MESSTTKEPSSPHEHHPPAETQPPVILASGNNGQAGIQRKRKKGEGSAEDGGGSSEPRRLRRSHEACSRCRGKKIKCDSKHPRCTACATANTQCTQEDRIRQTLTPRGHTDHLEHLLTQCNALLKSYDPGFDLANIEDILARRGIDPNNTVSSPSVSFEQARSPTFRAETASPSGRHKIFSYPPIVHPGFPLPLPYGHPPPPPGAVPYPIPHGFPPHLHAPFQPIPPSAPPPSNPADTTSVTPSNPFPAVLGQDPRFNDMSSDEALCKNFGVSEAIVNDVRVGDGGSDKEDLAVGSSGLTSGRDRVIGQTPAPKDHLKWFCVTLRRNSNPTTLIALGPIPTEEEVQVWLPKDRLMLDQTINIYFRRLNIHRPVFPKDEFDRVVDDLYEGQTVPYDPGFLCSLYLILALGTLSDLSHRVSNSDSNLHTEPTVSQTLRPSDWPEHREFFSRALAVKPDLRVTISSLQALILLHWYLYTERQTRTLWRLVGSLVRLGIELGLHHDPFAQQNTFTKDECKLRVQLWATLMIHDRGTSILLGRPLAINLGDSNTPHPRRLGPTDPYASSEHFLFSHPIADIQADIIKSLYAPHVQTGDEIIGHADRILRHMSSYRKQLPSSYSYYFAGTQDWSHDRKARLVQDLTEDQGLTLLKLWITRILLFRAIFNSKDLPFHHRFKALRDAIVTCHNVIVIHQQLIKFPDIGFFTSPSPLHIAAMIILYGYMSKNDCLTKETVLEDIWIALDMLPSIRWPWERQDGGGGYPLIARLTERVMEVDLNTLRPPTNVLVLLPEIDWGTEELASSPIRRTTVKSQQSTPTLPSAGYPTPTSASSLYPSSQPSTSSPHAVHHPTGPLSNQQLVELPDALLYPFYPEDPVNLSVPEKTGPTSAGSEGSTSSLREKQSYSFLLATAASSAHIYGYPPPQDMFMSEDGVQTLYPQHHQPRGHSWSVNEAITIKPPLHSTHVNRPT</sequence>
<dbReference type="SMART" id="SM00906">
    <property type="entry name" value="Fungal_trans"/>
    <property type="match status" value="1"/>
</dbReference>
<evidence type="ECO:0000256" key="2">
    <source>
        <dbReference type="ARBA" id="ARBA00022723"/>
    </source>
</evidence>
<dbReference type="Pfam" id="PF00172">
    <property type="entry name" value="Zn_clus"/>
    <property type="match status" value="1"/>
</dbReference>
<feature type="compositionally biased region" description="Polar residues" evidence="5">
    <location>
        <begin position="806"/>
        <end position="815"/>
    </location>
</feature>
<feature type="compositionally biased region" description="Pro residues" evidence="5">
    <location>
        <begin position="223"/>
        <end position="234"/>
    </location>
</feature>
<dbReference type="InterPro" id="IPR036864">
    <property type="entry name" value="Zn2-C6_fun-type_DNA-bd_sf"/>
</dbReference>
<dbReference type="STRING" id="1884261.A0A5C3QQ85"/>
<keyword evidence="8" id="KW-1185">Reference proteome</keyword>
<evidence type="ECO:0000256" key="5">
    <source>
        <dbReference type="SAM" id="MobiDB-lite"/>
    </source>
</evidence>
<gene>
    <name evidence="7" type="ORF">BDV98DRAFT_525768</name>
</gene>
<feature type="compositionally biased region" description="Low complexity" evidence="5">
    <location>
        <begin position="821"/>
        <end position="840"/>
    </location>
</feature>
<dbReference type="GO" id="GO:0003677">
    <property type="term" value="F:DNA binding"/>
    <property type="evidence" value="ECO:0007669"/>
    <property type="project" value="UniProtKB-KW"/>
</dbReference>
<proteinExistence type="predicted"/>
<dbReference type="SUPFAM" id="SSF57701">
    <property type="entry name" value="Zn2/Cys6 DNA-binding domain"/>
    <property type="match status" value="1"/>
</dbReference>
<dbReference type="AlphaFoldDB" id="A0A5C3QQ85"/>
<evidence type="ECO:0000259" key="6">
    <source>
        <dbReference type="PROSITE" id="PS50048"/>
    </source>
</evidence>
<keyword evidence="2" id="KW-0479">Metal-binding</keyword>
<evidence type="ECO:0000313" key="7">
    <source>
        <dbReference type="EMBL" id="TFL04012.1"/>
    </source>
</evidence>
<feature type="region of interest" description="Disordered" evidence="5">
    <location>
        <begin position="800"/>
        <end position="852"/>
    </location>
</feature>
<evidence type="ECO:0000313" key="8">
    <source>
        <dbReference type="Proteomes" id="UP000305067"/>
    </source>
</evidence>
<dbReference type="GO" id="GO:0000981">
    <property type="term" value="F:DNA-binding transcription factor activity, RNA polymerase II-specific"/>
    <property type="evidence" value="ECO:0007669"/>
    <property type="project" value="InterPro"/>
</dbReference>
<dbReference type="InterPro" id="IPR001138">
    <property type="entry name" value="Zn2Cys6_DnaBD"/>
</dbReference>
<dbReference type="InterPro" id="IPR007219">
    <property type="entry name" value="XnlR_reg_dom"/>
</dbReference>
<dbReference type="PANTHER" id="PTHR46910">
    <property type="entry name" value="TRANSCRIPTION FACTOR PDR1"/>
    <property type="match status" value="1"/>
</dbReference>
<feature type="region of interest" description="Disordered" evidence="5">
    <location>
        <begin position="151"/>
        <end position="174"/>
    </location>
</feature>
<dbReference type="PROSITE" id="PS50048">
    <property type="entry name" value="ZN2_CY6_FUNGAL_2"/>
    <property type="match status" value="1"/>
</dbReference>
<dbReference type="PANTHER" id="PTHR46910:SF3">
    <property type="entry name" value="HALOTOLERANCE PROTEIN 9-RELATED"/>
    <property type="match status" value="1"/>
</dbReference>
<name>A0A5C3QQ85_9AGAR</name>
<dbReference type="OrthoDB" id="4064873at2759"/>
<feature type="region of interest" description="Disordered" evidence="5">
    <location>
        <begin position="217"/>
        <end position="258"/>
    </location>
</feature>
<evidence type="ECO:0000256" key="3">
    <source>
        <dbReference type="ARBA" id="ARBA00023125"/>
    </source>
</evidence>
<reference evidence="7 8" key="1">
    <citation type="journal article" date="2019" name="Nat. Ecol. Evol.">
        <title>Megaphylogeny resolves global patterns of mushroom evolution.</title>
        <authorList>
            <person name="Varga T."/>
            <person name="Krizsan K."/>
            <person name="Foldi C."/>
            <person name="Dima B."/>
            <person name="Sanchez-Garcia M."/>
            <person name="Sanchez-Ramirez S."/>
            <person name="Szollosi G.J."/>
            <person name="Szarkandi J.G."/>
            <person name="Papp V."/>
            <person name="Albert L."/>
            <person name="Andreopoulos W."/>
            <person name="Angelini C."/>
            <person name="Antonin V."/>
            <person name="Barry K.W."/>
            <person name="Bougher N.L."/>
            <person name="Buchanan P."/>
            <person name="Buyck B."/>
            <person name="Bense V."/>
            <person name="Catcheside P."/>
            <person name="Chovatia M."/>
            <person name="Cooper J."/>
            <person name="Damon W."/>
            <person name="Desjardin D."/>
            <person name="Finy P."/>
            <person name="Geml J."/>
            <person name="Haridas S."/>
            <person name="Hughes K."/>
            <person name="Justo A."/>
            <person name="Karasinski D."/>
            <person name="Kautmanova I."/>
            <person name="Kiss B."/>
            <person name="Kocsube S."/>
            <person name="Kotiranta H."/>
            <person name="LaButti K.M."/>
            <person name="Lechner B.E."/>
            <person name="Liimatainen K."/>
            <person name="Lipzen A."/>
            <person name="Lukacs Z."/>
            <person name="Mihaltcheva S."/>
            <person name="Morgado L.N."/>
            <person name="Niskanen T."/>
            <person name="Noordeloos M.E."/>
            <person name="Ohm R.A."/>
            <person name="Ortiz-Santana B."/>
            <person name="Ovrebo C."/>
            <person name="Racz N."/>
            <person name="Riley R."/>
            <person name="Savchenko A."/>
            <person name="Shiryaev A."/>
            <person name="Soop K."/>
            <person name="Spirin V."/>
            <person name="Szebenyi C."/>
            <person name="Tomsovsky M."/>
            <person name="Tulloss R.E."/>
            <person name="Uehling J."/>
            <person name="Grigoriev I.V."/>
            <person name="Vagvolgyi C."/>
            <person name="Papp T."/>
            <person name="Martin F.M."/>
            <person name="Miettinen O."/>
            <person name="Hibbett D.S."/>
            <person name="Nagy L.G."/>
        </authorList>
    </citation>
    <scope>NUCLEOTIDE SEQUENCE [LARGE SCALE GENOMIC DNA]</scope>
    <source>
        <strain evidence="7 8">CBS 309.79</strain>
    </source>
</reference>
<dbReference type="GO" id="GO:0006351">
    <property type="term" value="P:DNA-templated transcription"/>
    <property type="evidence" value="ECO:0007669"/>
    <property type="project" value="InterPro"/>
</dbReference>
<dbReference type="CDD" id="cd12148">
    <property type="entry name" value="fungal_TF_MHR"/>
    <property type="match status" value="1"/>
</dbReference>
<dbReference type="EMBL" id="ML178819">
    <property type="protein sequence ID" value="TFL04012.1"/>
    <property type="molecule type" value="Genomic_DNA"/>
</dbReference>
<comment type="subcellular location">
    <subcellularLocation>
        <location evidence="1">Nucleus</location>
    </subcellularLocation>
</comment>
<dbReference type="GO" id="GO:0005634">
    <property type="term" value="C:nucleus"/>
    <property type="evidence" value="ECO:0007669"/>
    <property type="project" value="UniProtKB-SubCell"/>
</dbReference>
<feature type="region of interest" description="Disordered" evidence="5">
    <location>
        <begin position="873"/>
        <end position="894"/>
    </location>
</feature>
<dbReference type="PROSITE" id="PS00463">
    <property type="entry name" value="ZN2_CY6_FUNGAL_1"/>
    <property type="match status" value="1"/>
</dbReference>
<dbReference type="Pfam" id="PF04082">
    <property type="entry name" value="Fungal_trans"/>
    <property type="match status" value="1"/>
</dbReference>
<dbReference type="InterPro" id="IPR050987">
    <property type="entry name" value="AtrR-like"/>
</dbReference>
<dbReference type="SMART" id="SM00066">
    <property type="entry name" value="GAL4"/>
    <property type="match status" value="1"/>
</dbReference>
<feature type="region of interest" description="Disordered" evidence="5">
    <location>
        <begin position="1"/>
        <end position="65"/>
    </location>
</feature>
<keyword evidence="4" id="KW-0539">Nucleus</keyword>
<organism evidence="7 8">
    <name type="scientific">Pterulicium gracile</name>
    <dbReference type="NCBI Taxonomy" id="1884261"/>
    <lineage>
        <taxon>Eukaryota</taxon>
        <taxon>Fungi</taxon>
        <taxon>Dikarya</taxon>
        <taxon>Basidiomycota</taxon>
        <taxon>Agaricomycotina</taxon>
        <taxon>Agaricomycetes</taxon>
        <taxon>Agaricomycetidae</taxon>
        <taxon>Agaricales</taxon>
        <taxon>Pleurotineae</taxon>
        <taxon>Pterulaceae</taxon>
        <taxon>Pterulicium</taxon>
    </lineage>
</organism>
<feature type="compositionally biased region" description="Polar residues" evidence="5">
    <location>
        <begin position="151"/>
        <end position="163"/>
    </location>
</feature>
<accession>A0A5C3QQ85</accession>
<feature type="compositionally biased region" description="Polar residues" evidence="5">
    <location>
        <begin position="881"/>
        <end position="893"/>
    </location>
</feature>
<dbReference type="CDD" id="cd00067">
    <property type="entry name" value="GAL4"/>
    <property type="match status" value="1"/>
</dbReference>